<proteinExistence type="predicted"/>
<dbReference type="InterPro" id="IPR050346">
    <property type="entry name" value="FMO-like"/>
</dbReference>
<keyword evidence="5" id="KW-1185">Reference proteome</keyword>
<dbReference type="PRINTS" id="PR00411">
    <property type="entry name" value="PNDRDTASEI"/>
</dbReference>
<reference evidence="4" key="1">
    <citation type="submission" date="2020-02" db="EMBL/GenBank/DDBJ databases">
        <authorList>
            <person name="Palmer J.M."/>
        </authorList>
    </citation>
    <scope>NUCLEOTIDE SEQUENCE</scope>
    <source>
        <strain evidence="4">EPUS1.4</strain>
        <tissue evidence="4">Thallus</tissue>
    </source>
</reference>
<gene>
    <name evidence="4" type="ORF">GJ744_011173</name>
</gene>
<dbReference type="OrthoDB" id="2915840at2759"/>
<protein>
    <recommendedName>
        <fullName evidence="6">L-ornithine N(5)-oxygenase</fullName>
    </recommendedName>
</protein>
<evidence type="ECO:0008006" key="6">
    <source>
        <dbReference type="Google" id="ProtNLM"/>
    </source>
</evidence>
<evidence type="ECO:0000313" key="4">
    <source>
        <dbReference type="EMBL" id="KAF7506827.1"/>
    </source>
</evidence>
<comment type="caution">
    <text evidence="4">The sequence shown here is derived from an EMBL/GenBank/DDBJ whole genome shotgun (WGS) entry which is preliminary data.</text>
</comment>
<dbReference type="Gene3D" id="3.50.50.60">
    <property type="entry name" value="FAD/NAD(P)-binding domain"/>
    <property type="match status" value="1"/>
</dbReference>
<dbReference type="AlphaFoldDB" id="A0A8H7AGZ5"/>
<dbReference type="EMBL" id="JAACFV010000079">
    <property type="protein sequence ID" value="KAF7506827.1"/>
    <property type="molecule type" value="Genomic_DNA"/>
</dbReference>
<sequence>MENVDLVVIGAGWSGLAAAKTYSELHPSATVVVLDDADTVGGVWAEHRLYPGLVSNNLMGTYEYSDFPMDEYYGVKPGQPIPGTVVHAYLRNYAQRFGVLARIRFNSKVETAERKEGAGWVLTVVSGGQRSQLSTARLVVATGMTSEPFMPALEGSEKFAAPIFHSKELRKYADSLKTAKSVVVFGGTKSAWDAAYAYATAGVEVNMVIRQSGHGPVWMAPPYVTPLKRWLEKLVHTRFLTWFSPCIWGNADGYSGVRSFLHGTAFGRKIVNTFWAILGNDVITLNGYDKHPETKKLKPWTDVFYTGCSLSILNYKTDFFDLVRRGNIKVHIADIDSLSERKVHLSDGKTLTTDALVCVTGWRHHPPIKFLPEGTDGKLGLPYFSKQPDQEIRKAENEILTRFPRLKIQPAPNLKAKPMIARPSNSPAAIQPNQPYRLYRFMVPPALIHDRSIAFAGALMTICTPLTAQAQALWLSAYFDGKINPKDDITYETILHSQFGKWRCPAGYGARFPDFAFDSLPYLDLLLSELGLKVHRKEGRVAEWFTPYGPEDYGDLIGEWKAKNTKI</sequence>
<dbReference type="Proteomes" id="UP000606974">
    <property type="component" value="Unassembled WGS sequence"/>
</dbReference>
<evidence type="ECO:0000256" key="1">
    <source>
        <dbReference type="ARBA" id="ARBA00022630"/>
    </source>
</evidence>
<organism evidence="4 5">
    <name type="scientific">Endocarpon pusillum</name>
    <dbReference type="NCBI Taxonomy" id="364733"/>
    <lineage>
        <taxon>Eukaryota</taxon>
        <taxon>Fungi</taxon>
        <taxon>Dikarya</taxon>
        <taxon>Ascomycota</taxon>
        <taxon>Pezizomycotina</taxon>
        <taxon>Eurotiomycetes</taxon>
        <taxon>Chaetothyriomycetidae</taxon>
        <taxon>Verrucariales</taxon>
        <taxon>Verrucariaceae</taxon>
        <taxon>Endocarpon</taxon>
    </lineage>
</organism>
<evidence type="ECO:0000256" key="3">
    <source>
        <dbReference type="ARBA" id="ARBA00023002"/>
    </source>
</evidence>
<dbReference type="Pfam" id="PF13738">
    <property type="entry name" value="Pyr_redox_3"/>
    <property type="match status" value="1"/>
</dbReference>
<name>A0A8H7AGZ5_9EURO</name>
<keyword evidence="2" id="KW-0274">FAD</keyword>
<accession>A0A8H7AGZ5</accession>
<keyword evidence="1" id="KW-0285">Flavoprotein</keyword>
<dbReference type="FunFam" id="3.50.50.60:FF:000258">
    <property type="entry name" value="Flavin-binding monooxygenase-like protein (AFU_orthologue AFUA_6G01900)"/>
    <property type="match status" value="1"/>
</dbReference>
<keyword evidence="3" id="KW-0560">Oxidoreductase</keyword>
<dbReference type="SUPFAM" id="SSF51905">
    <property type="entry name" value="FAD/NAD(P)-binding domain"/>
    <property type="match status" value="2"/>
</dbReference>
<dbReference type="GO" id="GO:0016491">
    <property type="term" value="F:oxidoreductase activity"/>
    <property type="evidence" value="ECO:0007669"/>
    <property type="project" value="UniProtKB-KW"/>
</dbReference>
<dbReference type="PANTHER" id="PTHR23023">
    <property type="entry name" value="DIMETHYLANILINE MONOOXYGENASE"/>
    <property type="match status" value="1"/>
</dbReference>
<evidence type="ECO:0000313" key="5">
    <source>
        <dbReference type="Proteomes" id="UP000606974"/>
    </source>
</evidence>
<dbReference type="InterPro" id="IPR036188">
    <property type="entry name" value="FAD/NAD-bd_sf"/>
</dbReference>
<evidence type="ECO:0000256" key="2">
    <source>
        <dbReference type="ARBA" id="ARBA00022827"/>
    </source>
</evidence>